<keyword evidence="2" id="KW-1185">Reference proteome</keyword>
<comment type="caution">
    <text evidence="1">The sequence shown here is derived from an EMBL/GenBank/DDBJ whole genome shotgun (WGS) entry which is preliminary data.</text>
</comment>
<gene>
    <name evidence="1" type="ORF">CUNI_LOCUS7510</name>
</gene>
<accession>A0A8S3Z3K9</accession>
<sequence>MGPLYCIVSLTEAAKLPRYTNSKPATVCTQAADCGDSGCCLNGVCSLTGRVWGACYKNVTQNGAQRPAGVWTATDLCPCEYTHYCYINNISPRNSHPKYGNVGSCYPIMG</sequence>
<name>A0A8S3Z3K9_9EUPU</name>
<evidence type="ECO:0000313" key="2">
    <source>
        <dbReference type="Proteomes" id="UP000678393"/>
    </source>
</evidence>
<dbReference type="EMBL" id="CAJHNH020001197">
    <property type="protein sequence ID" value="CAG5121952.1"/>
    <property type="molecule type" value="Genomic_DNA"/>
</dbReference>
<evidence type="ECO:0000313" key="1">
    <source>
        <dbReference type="EMBL" id="CAG5121952.1"/>
    </source>
</evidence>
<dbReference type="AlphaFoldDB" id="A0A8S3Z3K9"/>
<organism evidence="1 2">
    <name type="scientific">Candidula unifasciata</name>
    <dbReference type="NCBI Taxonomy" id="100452"/>
    <lineage>
        <taxon>Eukaryota</taxon>
        <taxon>Metazoa</taxon>
        <taxon>Spiralia</taxon>
        <taxon>Lophotrochozoa</taxon>
        <taxon>Mollusca</taxon>
        <taxon>Gastropoda</taxon>
        <taxon>Heterobranchia</taxon>
        <taxon>Euthyneura</taxon>
        <taxon>Panpulmonata</taxon>
        <taxon>Eupulmonata</taxon>
        <taxon>Stylommatophora</taxon>
        <taxon>Helicina</taxon>
        <taxon>Helicoidea</taxon>
        <taxon>Geomitridae</taxon>
        <taxon>Candidula</taxon>
    </lineage>
</organism>
<proteinExistence type="predicted"/>
<protein>
    <submittedName>
        <fullName evidence="1">Uncharacterized protein</fullName>
    </submittedName>
</protein>
<dbReference type="Proteomes" id="UP000678393">
    <property type="component" value="Unassembled WGS sequence"/>
</dbReference>
<reference evidence="1" key="1">
    <citation type="submission" date="2021-04" db="EMBL/GenBank/DDBJ databases">
        <authorList>
            <consortium name="Molecular Ecology Group"/>
        </authorList>
    </citation>
    <scope>NUCLEOTIDE SEQUENCE</scope>
</reference>